<sequence>MAKWRIYSSALLFFLSTFGSTLEVAPDSPCSLQCIEDPKNGNVSMREASATVPADLVCLDGNFAGGESTAVGRKFADCNACMQRSGYSDTVWAETDISWYLLNNRATVDWCLFGVFETQESNPDVKDTLPYQKCNSKCSAISTSINYKMRSDAPSYDFCTSNGNFTALADSCISCLYNTNSLTILGNILAAVKELCVQTPDKAFKFDAEVYSATRIAQGLVSASTSTSATSRSQSASTTSPTTSPPSATSKDSKISNGVIAGIALGGLVLIILILCAVLLVLQRMKKKKAAATQAKEAPHDLRNYHELAAPGGNFYADGSSPTTKYGHTLPSGAGGYGRESAPAELSDQGVMAELGPTSPRTRHSLHLDSNASSRDRRG</sequence>
<organism evidence="8 9">
    <name type="scientific">Melanomma pulvis-pyrius CBS 109.77</name>
    <dbReference type="NCBI Taxonomy" id="1314802"/>
    <lineage>
        <taxon>Eukaryota</taxon>
        <taxon>Fungi</taxon>
        <taxon>Dikarya</taxon>
        <taxon>Ascomycota</taxon>
        <taxon>Pezizomycotina</taxon>
        <taxon>Dothideomycetes</taxon>
        <taxon>Pleosporomycetidae</taxon>
        <taxon>Pleosporales</taxon>
        <taxon>Melanommataceae</taxon>
        <taxon>Melanomma</taxon>
    </lineage>
</organism>
<keyword evidence="7" id="KW-0732">Signal</keyword>
<feature type="transmembrane region" description="Helical" evidence="6">
    <location>
        <begin position="259"/>
        <end position="282"/>
    </location>
</feature>
<evidence type="ECO:0000256" key="1">
    <source>
        <dbReference type="ARBA" id="ARBA00004167"/>
    </source>
</evidence>
<evidence type="ECO:0000256" key="5">
    <source>
        <dbReference type="SAM" id="MobiDB-lite"/>
    </source>
</evidence>
<evidence type="ECO:0000313" key="8">
    <source>
        <dbReference type="EMBL" id="KAF2795168.1"/>
    </source>
</evidence>
<feature type="signal peptide" evidence="7">
    <location>
        <begin position="1"/>
        <end position="21"/>
    </location>
</feature>
<keyword evidence="9" id="KW-1185">Reference proteome</keyword>
<evidence type="ECO:0000256" key="7">
    <source>
        <dbReference type="SAM" id="SignalP"/>
    </source>
</evidence>
<dbReference type="Proteomes" id="UP000799757">
    <property type="component" value="Unassembled WGS sequence"/>
</dbReference>
<keyword evidence="3 6" id="KW-1133">Transmembrane helix</keyword>
<dbReference type="OrthoDB" id="5426678at2759"/>
<name>A0A6A6XFY2_9PLEO</name>
<feature type="region of interest" description="Disordered" evidence="5">
    <location>
        <begin position="228"/>
        <end position="253"/>
    </location>
</feature>
<proteinExistence type="predicted"/>
<comment type="subcellular location">
    <subcellularLocation>
        <location evidence="1">Membrane</location>
        <topology evidence="1">Single-pass membrane protein</topology>
    </subcellularLocation>
</comment>
<gene>
    <name evidence="8" type="ORF">K505DRAFT_360430</name>
</gene>
<dbReference type="GO" id="GO:0016020">
    <property type="term" value="C:membrane"/>
    <property type="evidence" value="ECO:0007669"/>
    <property type="project" value="UniProtKB-SubCell"/>
</dbReference>
<keyword evidence="4 6" id="KW-0472">Membrane</keyword>
<reference evidence="8" key="1">
    <citation type="journal article" date="2020" name="Stud. Mycol.">
        <title>101 Dothideomycetes genomes: a test case for predicting lifestyles and emergence of pathogens.</title>
        <authorList>
            <person name="Haridas S."/>
            <person name="Albert R."/>
            <person name="Binder M."/>
            <person name="Bloem J."/>
            <person name="Labutti K."/>
            <person name="Salamov A."/>
            <person name="Andreopoulos B."/>
            <person name="Baker S."/>
            <person name="Barry K."/>
            <person name="Bills G."/>
            <person name="Bluhm B."/>
            <person name="Cannon C."/>
            <person name="Castanera R."/>
            <person name="Culley D."/>
            <person name="Daum C."/>
            <person name="Ezra D."/>
            <person name="Gonzalez J."/>
            <person name="Henrissat B."/>
            <person name="Kuo A."/>
            <person name="Liang C."/>
            <person name="Lipzen A."/>
            <person name="Lutzoni F."/>
            <person name="Magnuson J."/>
            <person name="Mondo S."/>
            <person name="Nolan M."/>
            <person name="Ohm R."/>
            <person name="Pangilinan J."/>
            <person name="Park H.-J."/>
            <person name="Ramirez L."/>
            <person name="Alfaro M."/>
            <person name="Sun H."/>
            <person name="Tritt A."/>
            <person name="Yoshinaga Y."/>
            <person name="Zwiers L.-H."/>
            <person name="Turgeon B."/>
            <person name="Goodwin S."/>
            <person name="Spatafora J."/>
            <person name="Crous P."/>
            <person name="Grigoriev I."/>
        </authorList>
    </citation>
    <scope>NUCLEOTIDE SEQUENCE</scope>
    <source>
        <strain evidence="8">CBS 109.77</strain>
    </source>
</reference>
<evidence type="ECO:0000256" key="6">
    <source>
        <dbReference type="SAM" id="Phobius"/>
    </source>
</evidence>
<dbReference type="GO" id="GO:0071944">
    <property type="term" value="C:cell periphery"/>
    <property type="evidence" value="ECO:0007669"/>
    <property type="project" value="UniProtKB-ARBA"/>
</dbReference>
<evidence type="ECO:0000256" key="4">
    <source>
        <dbReference type="ARBA" id="ARBA00023136"/>
    </source>
</evidence>
<feature type="region of interest" description="Disordered" evidence="5">
    <location>
        <begin position="319"/>
        <end position="379"/>
    </location>
</feature>
<evidence type="ECO:0000313" key="9">
    <source>
        <dbReference type="Proteomes" id="UP000799757"/>
    </source>
</evidence>
<dbReference type="PANTHER" id="PTHR15549:SF6">
    <property type="entry name" value="MID2 DOMAIN-CONTAINING PROTEIN"/>
    <property type="match status" value="1"/>
</dbReference>
<evidence type="ECO:0008006" key="10">
    <source>
        <dbReference type="Google" id="ProtNLM"/>
    </source>
</evidence>
<feature type="chain" id="PRO_5025402140" description="LPXTG-domain-containing protein" evidence="7">
    <location>
        <begin position="22"/>
        <end position="379"/>
    </location>
</feature>
<evidence type="ECO:0000256" key="3">
    <source>
        <dbReference type="ARBA" id="ARBA00022989"/>
    </source>
</evidence>
<dbReference type="AlphaFoldDB" id="A0A6A6XFY2"/>
<accession>A0A6A6XFY2</accession>
<dbReference type="PANTHER" id="PTHR15549">
    <property type="entry name" value="PAIRED IMMUNOGLOBULIN-LIKE TYPE 2 RECEPTOR"/>
    <property type="match status" value="1"/>
</dbReference>
<dbReference type="EMBL" id="MU001867">
    <property type="protein sequence ID" value="KAF2795168.1"/>
    <property type="molecule type" value="Genomic_DNA"/>
</dbReference>
<protein>
    <recommendedName>
        <fullName evidence="10">LPXTG-domain-containing protein</fullName>
    </recommendedName>
</protein>
<dbReference type="InterPro" id="IPR051694">
    <property type="entry name" value="Immunoregulatory_rcpt-like"/>
</dbReference>
<feature type="compositionally biased region" description="Low complexity" evidence="5">
    <location>
        <begin position="228"/>
        <end position="250"/>
    </location>
</feature>
<keyword evidence="2 6" id="KW-0812">Transmembrane</keyword>
<evidence type="ECO:0000256" key="2">
    <source>
        <dbReference type="ARBA" id="ARBA00022692"/>
    </source>
</evidence>